<proteinExistence type="inferred from homology"/>
<evidence type="ECO:0000256" key="1">
    <source>
        <dbReference type="ARBA" id="ARBA00023175"/>
    </source>
</evidence>
<feature type="coiled-coil region" evidence="3">
    <location>
        <begin position="9"/>
        <end position="36"/>
    </location>
</feature>
<dbReference type="GO" id="GO:0015630">
    <property type="term" value="C:microtubule cytoskeleton"/>
    <property type="evidence" value="ECO:0007669"/>
    <property type="project" value="TreeGrafter"/>
</dbReference>
<dbReference type="Proteomes" id="UP001472866">
    <property type="component" value="Chromosome 03"/>
</dbReference>
<feature type="domain" description="Kinesin motor" evidence="4">
    <location>
        <begin position="301"/>
        <end position="625"/>
    </location>
</feature>
<dbReference type="PANTHER" id="PTHR47972">
    <property type="entry name" value="KINESIN-LIKE PROTEIN KLP-3"/>
    <property type="match status" value="1"/>
</dbReference>
<dbReference type="Pfam" id="PF00225">
    <property type="entry name" value="Kinesin"/>
    <property type="match status" value="1"/>
</dbReference>
<keyword evidence="6" id="KW-1185">Reference proteome</keyword>
<dbReference type="SUPFAM" id="SSF52540">
    <property type="entry name" value="P-loop containing nucleoside triphosphate hydrolases"/>
    <property type="match status" value="1"/>
</dbReference>
<keyword evidence="1 2" id="KW-0505">Motor protein</keyword>
<feature type="coiled-coil region" evidence="3">
    <location>
        <begin position="165"/>
        <end position="280"/>
    </location>
</feature>
<evidence type="ECO:0000313" key="6">
    <source>
        <dbReference type="Proteomes" id="UP001472866"/>
    </source>
</evidence>
<sequence>MVFIEDEDFQRLLDKIASLEAERDRAEGLLRSVESARKLQLTEGQLAELCDIKTKLLYSNEKVRDDQDGCEDEESAPVALLDGELGAEPDDEAGVLGVLAVVEEGAPPPGLGAAVSPESTCSPVDQIVSEVEKLASWWTDGWQKLIVPPPGITAGDEARGPSSHLDRIKTELGDKVKDCERLKREVKTLESRLRVEHKFGDEKVRKARAERDEARNAAREALKRLAELQVKLQEVQERCASSEKEMIAARSERAELAAEAASLREEVTRREERVELWRQKFLEERQARRQTHEQLQQIRGNIRVLCRIRPSLSDAEEEKLATTIPMPGLIRLTKDRRTLDFEYNSCLGGGSTQEEVFEEISPLVMSFADGHNACIFAYGQTGSGKTFTMQGTRDCPGIAPRSLRLLFEQARRSAEAGSPRTIQVSMLEVYNEQVRDLLCSPEEGGETKYLDVCALGPHQLRPGVERVPGLSRRTVESAGEIEALIAEGTRNRATTATSMNEHSSRSHAVLSIRYADAEDVEAPAPVLHLVDLAGSERIAKSEVKGVHLREAQAINKSLSALGDVIASLQQRQQHIPYRNSKLTQLLQDSLSGNSKVMMVCNISPEESSASETASSLNFAKRANQVEAGQAKRVTAGAGARAAKHGKGAVAGVVERTHARSPLANIANNV</sequence>
<dbReference type="GO" id="GO:0005524">
    <property type="term" value="F:ATP binding"/>
    <property type="evidence" value="ECO:0007669"/>
    <property type="project" value="UniProtKB-UniRule"/>
</dbReference>
<accession>A0AAX4P3H4</accession>
<dbReference type="GO" id="GO:0003777">
    <property type="term" value="F:microtubule motor activity"/>
    <property type="evidence" value="ECO:0007669"/>
    <property type="project" value="InterPro"/>
</dbReference>
<dbReference type="InterPro" id="IPR001752">
    <property type="entry name" value="Kinesin_motor_dom"/>
</dbReference>
<dbReference type="GO" id="GO:0007018">
    <property type="term" value="P:microtubule-based movement"/>
    <property type="evidence" value="ECO:0007669"/>
    <property type="project" value="InterPro"/>
</dbReference>
<protein>
    <submittedName>
        <fullName evidence="5">Kinesin-like protein</fullName>
    </submittedName>
</protein>
<gene>
    <name evidence="5" type="ORF">HKI87_03g24160</name>
</gene>
<organism evidence="5 6">
    <name type="scientific">Chloropicon roscoffensis</name>
    <dbReference type="NCBI Taxonomy" id="1461544"/>
    <lineage>
        <taxon>Eukaryota</taxon>
        <taxon>Viridiplantae</taxon>
        <taxon>Chlorophyta</taxon>
        <taxon>Chloropicophyceae</taxon>
        <taxon>Chloropicales</taxon>
        <taxon>Chloropicaceae</taxon>
        <taxon>Chloropicon</taxon>
    </lineage>
</organism>
<dbReference type="InterPro" id="IPR027417">
    <property type="entry name" value="P-loop_NTPase"/>
</dbReference>
<dbReference type="InterPro" id="IPR036961">
    <property type="entry name" value="Kinesin_motor_dom_sf"/>
</dbReference>
<evidence type="ECO:0000256" key="2">
    <source>
        <dbReference type="PROSITE-ProRule" id="PRU00283"/>
    </source>
</evidence>
<reference evidence="5 6" key="1">
    <citation type="submission" date="2024-03" db="EMBL/GenBank/DDBJ databases">
        <title>Complete genome sequence of the green alga Chloropicon roscoffensis RCC1871.</title>
        <authorList>
            <person name="Lemieux C."/>
            <person name="Pombert J.-F."/>
            <person name="Otis C."/>
            <person name="Turmel M."/>
        </authorList>
    </citation>
    <scope>NUCLEOTIDE SEQUENCE [LARGE SCALE GENOMIC DNA]</scope>
    <source>
        <strain evidence="5 6">RCC1871</strain>
    </source>
</reference>
<feature type="binding site" evidence="2">
    <location>
        <begin position="379"/>
        <end position="386"/>
    </location>
    <ligand>
        <name>ATP</name>
        <dbReference type="ChEBI" id="CHEBI:30616"/>
    </ligand>
</feature>
<evidence type="ECO:0000313" key="5">
    <source>
        <dbReference type="EMBL" id="WZN60882.1"/>
    </source>
</evidence>
<comment type="similarity">
    <text evidence="2">Belongs to the TRAFAC class myosin-kinesin ATPase superfamily. Kinesin family.</text>
</comment>
<dbReference type="Gene3D" id="3.40.850.10">
    <property type="entry name" value="Kinesin motor domain"/>
    <property type="match status" value="1"/>
</dbReference>
<keyword evidence="2" id="KW-0547">Nucleotide-binding</keyword>
<dbReference type="PRINTS" id="PR00380">
    <property type="entry name" value="KINESINHEAVY"/>
</dbReference>
<evidence type="ECO:0000259" key="4">
    <source>
        <dbReference type="PROSITE" id="PS50067"/>
    </source>
</evidence>
<dbReference type="PROSITE" id="PS50067">
    <property type="entry name" value="KINESIN_MOTOR_2"/>
    <property type="match status" value="1"/>
</dbReference>
<dbReference type="InterPro" id="IPR027640">
    <property type="entry name" value="Kinesin-like_fam"/>
</dbReference>
<dbReference type="PANTHER" id="PTHR47972:SF28">
    <property type="entry name" value="KINESIN-LIKE PROTEIN KLP-3"/>
    <property type="match status" value="1"/>
</dbReference>
<dbReference type="AlphaFoldDB" id="A0AAX4P3H4"/>
<dbReference type="EMBL" id="CP151503">
    <property type="protein sequence ID" value="WZN60882.1"/>
    <property type="molecule type" value="Genomic_DNA"/>
</dbReference>
<keyword evidence="3" id="KW-0175">Coiled coil</keyword>
<name>A0AAX4P3H4_9CHLO</name>
<dbReference type="SMART" id="SM00129">
    <property type="entry name" value="KISc"/>
    <property type="match status" value="1"/>
</dbReference>
<keyword evidence="2" id="KW-0067">ATP-binding</keyword>
<evidence type="ECO:0000256" key="3">
    <source>
        <dbReference type="SAM" id="Coils"/>
    </source>
</evidence>
<dbReference type="GO" id="GO:0008017">
    <property type="term" value="F:microtubule binding"/>
    <property type="evidence" value="ECO:0007669"/>
    <property type="project" value="InterPro"/>
</dbReference>